<evidence type="ECO:0000313" key="7">
    <source>
        <dbReference type="EMBL" id="MDG5754354.1"/>
    </source>
</evidence>
<dbReference type="SUPFAM" id="SSF88946">
    <property type="entry name" value="Sigma2 domain of RNA polymerase sigma factors"/>
    <property type="match status" value="1"/>
</dbReference>
<dbReference type="NCBIfam" id="TIGR02937">
    <property type="entry name" value="sigma70-ECF"/>
    <property type="match status" value="1"/>
</dbReference>
<evidence type="ECO:0000259" key="5">
    <source>
        <dbReference type="Pfam" id="PF04542"/>
    </source>
</evidence>
<dbReference type="InterPro" id="IPR013324">
    <property type="entry name" value="RNA_pol_sigma_r3/r4-like"/>
</dbReference>
<dbReference type="Pfam" id="PF08281">
    <property type="entry name" value="Sigma70_r4_2"/>
    <property type="match status" value="1"/>
</dbReference>
<keyword evidence="2" id="KW-0805">Transcription regulation</keyword>
<dbReference type="InterPro" id="IPR014300">
    <property type="entry name" value="RNA_pol_sigma-V"/>
</dbReference>
<name>A0ABT6H6L0_9BACI</name>
<protein>
    <submittedName>
        <fullName evidence="7">Sigma-70 family RNA polymerase sigma factor</fullName>
    </submittedName>
</protein>
<dbReference type="SUPFAM" id="SSF88659">
    <property type="entry name" value="Sigma3 and sigma4 domains of RNA polymerase sigma factors"/>
    <property type="match status" value="1"/>
</dbReference>
<accession>A0ABT6H6L0</accession>
<dbReference type="InterPro" id="IPR036388">
    <property type="entry name" value="WH-like_DNA-bd_sf"/>
</dbReference>
<comment type="similarity">
    <text evidence="1">Belongs to the sigma-70 factor family. ECF subfamily.</text>
</comment>
<dbReference type="InterPro" id="IPR013325">
    <property type="entry name" value="RNA_pol_sigma_r2"/>
</dbReference>
<dbReference type="Pfam" id="PF04542">
    <property type="entry name" value="Sigma70_r2"/>
    <property type="match status" value="1"/>
</dbReference>
<dbReference type="EMBL" id="JARULN010000008">
    <property type="protein sequence ID" value="MDG5754354.1"/>
    <property type="molecule type" value="Genomic_DNA"/>
</dbReference>
<dbReference type="Gene3D" id="1.10.1740.10">
    <property type="match status" value="1"/>
</dbReference>
<dbReference type="InterPro" id="IPR039425">
    <property type="entry name" value="RNA_pol_sigma-70-like"/>
</dbReference>
<dbReference type="Proteomes" id="UP001218246">
    <property type="component" value="Unassembled WGS sequence"/>
</dbReference>
<feature type="domain" description="RNA polymerase sigma-70 region 2" evidence="5">
    <location>
        <begin position="28"/>
        <end position="89"/>
    </location>
</feature>
<comment type="caution">
    <text evidence="7">The sequence shown here is derived from an EMBL/GenBank/DDBJ whole genome shotgun (WGS) entry which is preliminary data.</text>
</comment>
<keyword evidence="3" id="KW-0731">Sigma factor</keyword>
<reference evidence="7 8" key="1">
    <citation type="submission" date="2023-04" db="EMBL/GenBank/DDBJ databases">
        <title>Ectobacillus antri isolated from activated sludge.</title>
        <authorList>
            <person name="Yan P."/>
            <person name="Liu X."/>
        </authorList>
    </citation>
    <scope>NUCLEOTIDE SEQUENCE [LARGE SCALE GENOMIC DNA]</scope>
    <source>
        <strain evidence="7 8">C18H</strain>
    </source>
</reference>
<dbReference type="CDD" id="cd06171">
    <property type="entry name" value="Sigma70_r4"/>
    <property type="match status" value="1"/>
</dbReference>
<dbReference type="RefSeq" id="WP_278018250.1">
    <property type="nucleotide sequence ID" value="NZ_JARRRY010000007.1"/>
</dbReference>
<evidence type="ECO:0000256" key="4">
    <source>
        <dbReference type="ARBA" id="ARBA00023163"/>
    </source>
</evidence>
<dbReference type="InterPro" id="IPR014284">
    <property type="entry name" value="RNA_pol_sigma-70_dom"/>
</dbReference>
<keyword evidence="4" id="KW-0804">Transcription</keyword>
<sequence length="180" mass="21383">MKHDTHTVKQAINGNTEAFEALLYASEEKLYYTALSYMKNKEDALDAIQEATCKAYLSLKQLKKPEFFSTWLFRILICECYRLLKHKQRVLPYEESELIKRLPHKQTEKNDTVDISGALSQLNYFYQTAIILYYYHDLSIKQIAEVMDKPVGTIKTYLYRGKKQLKQELERREGLYERYV</sequence>
<dbReference type="PANTHER" id="PTHR43133">
    <property type="entry name" value="RNA POLYMERASE ECF-TYPE SIGMA FACTO"/>
    <property type="match status" value="1"/>
</dbReference>
<evidence type="ECO:0000313" key="8">
    <source>
        <dbReference type="Proteomes" id="UP001218246"/>
    </source>
</evidence>
<organism evidence="7 8">
    <name type="scientific">Ectobacillus antri</name>
    <dbReference type="NCBI Taxonomy" id="2486280"/>
    <lineage>
        <taxon>Bacteria</taxon>
        <taxon>Bacillati</taxon>
        <taxon>Bacillota</taxon>
        <taxon>Bacilli</taxon>
        <taxon>Bacillales</taxon>
        <taxon>Bacillaceae</taxon>
        <taxon>Ectobacillus</taxon>
    </lineage>
</organism>
<gene>
    <name evidence="7" type="ORF">P6P90_10270</name>
</gene>
<proteinExistence type="inferred from homology"/>
<dbReference type="InterPro" id="IPR013249">
    <property type="entry name" value="RNA_pol_sigma70_r4_t2"/>
</dbReference>
<dbReference type="Gene3D" id="1.10.10.10">
    <property type="entry name" value="Winged helix-like DNA-binding domain superfamily/Winged helix DNA-binding domain"/>
    <property type="match status" value="1"/>
</dbReference>
<dbReference type="NCBIfam" id="TIGR02954">
    <property type="entry name" value="Sig70_famx3"/>
    <property type="match status" value="1"/>
</dbReference>
<evidence type="ECO:0000256" key="2">
    <source>
        <dbReference type="ARBA" id="ARBA00023015"/>
    </source>
</evidence>
<keyword evidence="8" id="KW-1185">Reference proteome</keyword>
<evidence type="ECO:0000259" key="6">
    <source>
        <dbReference type="Pfam" id="PF08281"/>
    </source>
</evidence>
<dbReference type="InterPro" id="IPR007627">
    <property type="entry name" value="RNA_pol_sigma70_r2"/>
</dbReference>
<feature type="domain" description="RNA polymerase sigma factor 70 region 4 type 2" evidence="6">
    <location>
        <begin position="115"/>
        <end position="165"/>
    </location>
</feature>
<dbReference type="PANTHER" id="PTHR43133:SF51">
    <property type="entry name" value="RNA POLYMERASE SIGMA FACTOR"/>
    <property type="match status" value="1"/>
</dbReference>
<evidence type="ECO:0000256" key="1">
    <source>
        <dbReference type="ARBA" id="ARBA00010641"/>
    </source>
</evidence>
<evidence type="ECO:0000256" key="3">
    <source>
        <dbReference type="ARBA" id="ARBA00023082"/>
    </source>
</evidence>